<keyword evidence="13" id="KW-0963">Cytoplasm</keyword>
<dbReference type="GO" id="GO:0016743">
    <property type="term" value="F:carboxyl- or carbamoyltransferase activity"/>
    <property type="evidence" value="ECO:0007669"/>
    <property type="project" value="UniProtKB-UniRule"/>
</dbReference>
<dbReference type="STRING" id="1650663.GCA_001486665_02856"/>
<proteinExistence type="inferred from homology"/>
<dbReference type="Pfam" id="PF17848">
    <property type="entry name" value="Zn_ribbon_ACC"/>
    <property type="match status" value="1"/>
</dbReference>
<dbReference type="Proteomes" id="UP000295184">
    <property type="component" value="Unassembled WGS sequence"/>
</dbReference>
<dbReference type="InterPro" id="IPR041010">
    <property type="entry name" value="Znf-ACC"/>
</dbReference>
<sequence length="295" mass="31828">MLNERFSDRRQRLLRLKVMREGGRLPSSSRIDAPAIFEQCPACGEAVSKRQWADQLYVCPHCGHHRPIGAYQRLALTLDSGTFQELNDGLCGDNPLDFEGYDAKLEGLRRRTGLSEAVVTAKGRIGGWPAVVAVMDGRFLMGSMGVAVGEKVALAADTARKAKLPLVIFCASGGARMQEGILSLMQMAKTAEAITRFQQAGGLYIACLTHPTTGGVTASFASLGDITLAEPKALIGFAGPRVIEQTIGQKLPEGFQRSEYLEEHGFVDAVVPRGRMKSTLMQLLRLHAKGGASRG</sequence>
<comment type="subcellular location">
    <subcellularLocation>
        <location evidence="1 13">Cytoplasm</location>
    </subcellularLocation>
</comment>
<accession>A0A4R1R6S2</accession>
<comment type="cofactor">
    <cofactor evidence="13">
        <name>Zn(2+)</name>
        <dbReference type="ChEBI" id="CHEBI:29105"/>
    </cofactor>
    <text evidence="13">Binds 1 zinc ion per subunit.</text>
</comment>
<feature type="zinc finger region" description="C4-type" evidence="13">
    <location>
        <begin position="40"/>
        <end position="62"/>
    </location>
</feature>
<dbReference type="GO" id="GO:0005524">
    <property type="term" value="F:ATP binding"/>
    <property type="evidence" value="ECO:0007669"/>
    <property type="project" value="UniProtKB-KW"/>
</dbReference>
<keyword evidence="5 13" id="KW-0547">Nucleotide-binding</keyword>
<dbReference type="Pfam" id="PF01039">
    <property type="entry name" value="Carboxyl_trans"/>
    <property type="match status" value="1"/>
</dbReference>
<dbReference type="InterPro" id="IPR011762">
    <property type="entry name" value="COA_CT_N"/>
</dbReference>
<dbReference type="SUPFAM" id="SSF52096">
    <property type="entry name" value="ClpP/crotonase"/>
    <property type="match status" value="1"/>
</dbReference>
<evidence type="ECO:0000313" key="15">
    <source>
        <dbReference type="EMBL" id="TCL61284.1"/>
    </source>
</evidence>
<evidence type="ECO:0000256" key="10">
    <source>
        <dbReference type="ARBA" id="ARBA00023098"/>
    </source>
</evidence>
<dbReference type="InterPro" id="IPR034733">
    <property type="entry name" value="AcCoA_carboxyl_beta"/>
</dbReference>
<evidence type="ECO:0000256" key="3">
    <source>
        <dbReference type="ARBA" id="ARBA00022679"/>
    </source>
</evidence>
<protein>
    <recommendedName>
        <fullName evidence="13">Acetyl-coenzyme A carboxylase carboxyl transferase subunit beta</fullName>
        <shortName evidence="13">ACCase subunit beta</shortName>
        <shortName evidence="13">Acetyl-CoA carboxylase carboxyltransferase subunit beta</shortName>
        <ecNumber evidence="13">2.1.3.15</ecNumber>
    </recommendedName>
</protein>
<dbReference type="RefSeq" id="WP_077138606.1">
    <property type="nucleotide sequence ID" value="NZ_CABKVM010000019.1"/>
</dbReference>
<dbReference type="InterPro" id="IPR000438">
    <property type="entry name" value="Acetyl_CoA_COase_Trfase_b_su"/>
</dbReference>
<keyword evidence="4 13" id="KW-0479">Metal-binding</keyword>
<comment type="caution">
    <text evidence="15">The sequence shown here is derived from an EMBL/GenBank/DDBJ whole genome shotgun (WGS) entry which is preliminary data.</text>
</comment>
<dbReference type="AlphaFoldDB" id="A0A4R1R6S2"/>
<evidence type="ECO:0000256" key="7">
    <source>
        <dbReference type="ARBA" id="ARBA00022832"/>
    </source>
</evidence>
<keyword evidence="7 13" id="KW-0276">Fatty acid metabolism</keyword>
<evidence type="ECO:0000256" key="11">
    <source>
        <dbReference type="ARBA" id="ARBA00023160"/>
    </source>
</evidence>
<keyword evidence="11 13" id="KW-0275">Fatty acid biosynthesis</keyword>
<feature type="binding site" evidence="13">
    <location>
        <position position="59"/>
    </location>
    <ligand>
        <name>Zn(2+)</name>
        <dbReference type="ChEBI" id="CHEBI:29105"/>
    </ligand>
</feature>
<evidence type="ECO:0000259" key="14">
    <source>
        <dbReference type="PROSITE" id="PS50980"/>
    </source>
</evidence>
<dbReference type="InterPro" id="IPR029045">
    <property type="entry name" value="ClpP/crotonase-like_dom_sf"/>
</dbReference>
<evidence type="ECO:0000256" key="6">
    <source>
        <dbReference type="ARBA" id="ARBA00022771"/>
    </source>
</evidence>
<comment type="function">
    <text evidence="12 13">Component of the acetyl coenzyme A carboxylase (ACC) complex. Biotin carboxylase (BC) catalyzes the carboxylation of biotin on its carrier protein (BCCP) and then the CO(2) group is transferred by the transcarboxylase to acetyl-CoA to form malonyl-CoA.</text>
</comment>
<evidence type="ECO:0000256" key="5">
    <source>
        <dbReference type="ARBA" id="ARBA00022741"/>
    </source>
</evidence>
<keyword evidence="10 13" id="KW-0443">Lipid metabolism</keyword>
<dbReference type="GO" id="GO:0009317">
    <property type="term" value="C:acetyl-CoA carboxylase complex"/>
    <property type="evidence" value="ECO:0007669"/>
    <property type="project" value="InterPro"/>
</dbReference>
<comment type="similarity">
    <text evidence="13">Belongs to the AccD/PCCB family.</text>
</comment>
<organism evidence="15 16">
    <name type="scientific">Allofournierella massiliensis</name>
    <dbReference type="NCBI Taxonomy" id="1650663"/>
    <lineage>
        <taxon>Bacteria</taxon>
        <taxon>Bacillati</taxon>
        <taxon>Bacillota</taxon>
        <taxon>Clostridia</taxon>
        <taxon>Eubacteriales</taxon>
        <taxon>Oscillospiraceae</taxon>
        <taxon>Allofournierella</taxon>
    </lineage>
</organism>
<evidence type="ECO:0000256" key="8">
    <source>
        <dbReference type="ARBA" id="ARBA00022833"/>
    </source>
</evidence>
<dbReference type="PROSITE" id="PS50980">
    <property type="entry name" value="COA_CT_NTER"/>
    <property type="match status" value="1"/>
</dbReference>
<evidence type="ECO:0000256" key="9">
    <source>
        <dbReference type="ARBA" id="ARBA00022840"/>
    </source>
</evidence>
<comment type="catalytic activity">
    <reaction evidence="13">
        <text>N(6)-carboxybiotinyl-L-lysyl-[protein] + acetyl-CoA = N(6)-biotinyl-L-lysyl-[protein] + malonyl-CoA</text>
        <dbReference type="Rhea" id="RHEA:54728"/>
        <dbReference type="Rhea" id="RHEA-COMP:10505"/>
        <dbReference type="Rhea" id="RHEA-COMP:10506"/>
        <dbReference type="ChEBI" id="CHEBI:57288"/>
        <dbReference type="ChEBI" id="CHEBI:57384"/>
        <dbReference type="ChEBI" id="CHEBI:83144"/>
        <dbReference type="ChEBI" id="CHEBI:83145"/>
        <dbReference type="EC" id="2.1.3.15"/>
    </reaction>
</comment>
<feature type="binding site" evidence="13">
    <location>
        <position position="62"/>
    </location>
    <ligand>
        <name>Zn(2+)</name>
        <dbReference type="ChEBI" id="CHEBI:29105"/>
    </ligand>
</feature>
<dbReference type="GO" id="GO:0006633">
    <property type="term" value="P:fatty acid biosynthetic process"/>
    <property type="evidence" value="ECO:0007669"/>
    <property type="project" value="UniProtKB-KW"/>
</dbReference>
<dbReference type="GO" id="GO:0008270">
    <property type="term" value="F:zinc ion binding"/>
    <property type="evidence" value="ECO:0007669"/>
    <property type="project" value="UniProtKB-UniRule"/>
</dbReference>
<evidence type="ECO:0000256" key="1">
    <source>
        <dbReference type="ARBA" id="ARBA00004496"/>
    </source>
</evidence>
<dbReference type="EC" id="2.1.3.15" evidence="13"/>
<keyword evidence="3 13" id="KW-0808">Transferase</keyword>
<feature type="binding site" evidence="13">
    <location>
        <position position="40"/>
    </location>
    <ligand>
        <name>Zn(2+)</name>
        <dbReference type="ChEBI" id="CHEBI:29105"/>
    </ligand>
</feature>
<dbReference type="HAMAP" id="MF_01395">
    <property type="entry name" value="AcetylCoA_CT_beta"/>
    <property type="match status" value="1"/>
</dbReference>
<dbReference type="NCBIfam" id="TIGR00515">
    <property type="entry name" value="accD"/>
    <property type="match status" value="1"/>
</dbReference>
<feature type="domain" description="CoA carboxyltransferase N-terminal" evidence="14">
    <location>
        <begin position="36"/>
        <end position="295"/>
    </location>
</feature>
<dbReference type="PRINTS" id="PR01070">
    <property type="entry name" value="ACCCTRFRASEB"/>
</dbReference>
<evidence type="ECO:0000256" key="12">
    <source>
        <dbReference type="ARBA" id="ARBA00025280"/>
    </source>
</evidence>
<dbReference type="UniPathway" id="UPA00655">
    <property type="reaction ID" value="UER00711"/>
</dbReference>
<comment type="pathway">
    <text evidence="13">Lipid metabolism; malonyl-CoA biosynthesis; malonyl-CoA from acetyl-CoA: step 1/1.</text>
</comment>
<dbReference type="PANTHER" id="PTHR42995">
    <property type="entry name" value="ACETYL-COENZYME A CARBOXYLASE CARBOXYL TRANSFERASE SUBUNIT BETA, CHLOROPLASTIC"/>
    <property type="match status" value="1"/>
</dbReference>
<keyword evidence="9 13" id="KW-0067">ATP-binding</keyword>
<comment type="subunit">
    <text evidence="13">Acetyl-CoA carboxylase is a heterohexamer composed of biotin carboxyl carrier protein (AccB), biotin carboxylase (AccC) and two subunits each of ACCase subunit alpha (AccA) and ACCase subunit beta (AccD).</text>
</comment>
<evidence type="ECO:0000313" key="16">
    <source>
        <dbReference type="Proteomes" id="UP000295184"/>
    </source>
</evidence>
<keyword evidence="8 13" id="KW-0862">Zinc</keyword>
<evidence type="ECO:0000256" key="4">
    <source>
        <dbReference type="ARBA" id="ARBA00022723"/>
    </source>
</evidence>
<feature type="binding site" evidence="13">
    <location>
        <position position="43"/>
    </location>
    <ligand>
        <name>Zn(2+)</name>
        <dbReference type="ChEBI" id="CHEBI:29105"/>
    </ligand>
</feature>
<dbReference type="GO" id="GO:0003989">
    <property type="term" value="F:acetyl-CoA carboxylase activity"/>
    <property type="evidence" value="ECO:0007669"/>
    <property type="project" value="InterPro"/>
</dbReference>
<dbReference type="EMBL" id="SLUM01000002">
    <property type="protein sequence ID" value="TCL61284.1"/>
    <property type="molecule type" value="Genomic_DNA"/>
</dbReference>
<name>A0A4R1R6S2_9FIRM</name>
<evidence type="ECO:0000256" key="2">
    <source>
        <dbReference type="ARBA" id="ARBA00022516"/>
    </source>
</evidence>
<dbReference type="GO" id="GO:2001295">
    <property type="term" value="P:malonyl-CoA biosynthetic process"/>
    <property type="evidence" value="ECO:0007669"/>
    <property type="project" value="UniProtKB-UniRule"/>
</dbReference>
<dbReference type="PANTHER" id="PTHR42995:SF5">
    <property type="entry name" value="ACETYL-COENZYME A CARBOXYLASE CARBOXYL TRANSFERASE SUBUNIT BETA, CHLOROPLASTIC"/>
    <property type="match status" value="1"/>
</dbReference>
<gene>
    <name evidence="13" type="primary">accD</name>
    <name evidence="15" type="ORF">EDD77_10222</name>
</gene>
<reference evidence="15 16" key="1">
    <citation type="submission" date="2019-03" db="EMBL/GenBank/DDBJ databases">
        <title>Genomic Encyclopedia of Type Strains, Phase IV (KMG-IV): sequencing the most valuable type-strain genomes for metagenomic binning, comparative biology and taxonomic classification.</title>
        <authorList>
            <person name="Goeker M."/>
        </authorList>
    </citation>
    <scope>NUCLEOTIDE SEQUENCE [LARGE SCALE GENOMIC DNA]</scope>
    <source>
        <strain evidence="15 16">DSM 100451</strain>
    </source>
</reference>
<keyword evidence="2 13" id="KW-0444">Lipid biosynthesis</keyword>
<keyword evidence="6 13" id="KW-0863">Zinc-finger</keyword>
<evidence type="ECO:0000256" key="13">
    <source>
        <dbReference type="HAMAP-Rule" id="MF_01395"/>
    </source>
</evidence>
<dbReference type="Gene3D" id="3.90.226.10">
    <property type="entry name" value="2-enoyl-CoA Hydratase, Chain A, domain 1"/>
    <property type="match status" value="1"/>
</dbReference>